<dbReference type="EMBL" id="LWQU01000131">
    <property type="protein sequence ID" value="OAN51391.1"/>
    <property type="molecule type" value="Genomic_DNA"/>
</dbReference>
<name>A0A178MTB4_9PROT</name>
<sequence length="62" mass="6512">MTVTFVGTFGTLGRMLIGEAFGMTVPDGLIPEKHASSTTVILSEGILAKSPSGRFLSPMNQL</sequence>
<organism evidence="1 2">
    <name type="scientific">Magnetospirillum moscoviense</name>
    <dbReference type="NCBI Taxonomy" id="1437059"/>
    <lineage>
        <taxon>Bacteria</taxon>
        <taxon>Pseudomonadati</taxon>
        <taxon>Pseudomonadota</taxon>
        <taxon>Alphaproteobacteria</taxon>
        <taxon>Rhodospirillales</taxon>
        <taxon>Rhodospirillaceae</taxon>
        <taxon>Magnetospirillum</taxon>
    </lineage>
</organism>
<comment type="caution">
    <text evidence="1">The sequence shown here is derived from an EMBL/GenBank/DDBJ whole genome shotgun (WGS) entry which is preliminary data.</text>
</comment>
<protein>
    <submittedName>
        <fullName evidence="1">Uncharacterized protein</fullName>
    </submittedName>
</protein>
<accession>A0A178MTB4</accession>
<dbReference type="Proteomes" id="UP000078543">
    <property type="component" value="Unassembled WGS sequence"/>
</dbReference>
<evidence type="ECO:0000313" key="1">
    <source>
        <dbReference type="EMBL" id="OAN51391.1"/>
    </source>
</evidence>
<evidence type="ECO:0000313" key="2">
    <source>
        <dbReference type="Proteomes" id="UP000078543"/>
    </source>
</evidence>
<gene>
    <name evidence="1" type="ORF">A6A05_11040</name>
</gene>
<proteinExistence type="predicted"/>
<dbReference type="AlphaFoldDB" id="A0A178MTB4"/>
<keyword evidence="2" id="KW-1185">Reference proteome</keyword>
<reference evidence="1 2" key="1">
    <citation type="submission" date="2016-04" db="EMBL/GenBank/DDBJ databases">
        <title>Draft genome sequence of freshwater magnetotactic bacteria Magnetospirillum marisnigri SP-1 and Magnetospirillum moscoviense BB-1.</title>
        <authorList>
            <person name="Koziaeva V."/>
            <person name="Dziuba M.V."/>
            <person name="Ivanov T.M."/>
            <person name="Kuznetsov B."/>
            <person name="Grouzdev D.S."/>
        </authorList>
    </citation>
    <scope>NUCLEOTIDE SEQUENCE [LARGE SCALE GENOMIC DNA]</scope>
    <source>
        <strain evidence="1 2">BB-1</strain>
    </source>
</reference>